<dbReference type="Pfam" id="PF05919">
    <property type="entry name" value="Mitovir_RNA_pol"/>
    <property type="match status" value="1"/>
</dbReference>
<dbReference type="Proteomes" id="UP000015453">
    <property type="component" value="Unassembled WGS sequence"/>
</dbReference>
<keyword evidence="2" id="KW-1185">Reference proteome</keyword>
<dbReference type="OrthoDB" id="1050647at2759"/>
<gene>
    <name evidence="1" type="ORF">M569_00059</name>
</gene>
<name>S8D4J0_9LAMI</name>
<sequence>YGFLGDDLIITDESVALSYRSIMEGLNVRISDVKSLISHSGAAEFAKRFLCKNLTVALWFCPVSLKSLLGSHGPQGIYALKGMYPTLKILLRIAGAGYNVATSIST</sequence>
<feature type="non-terminal residue" evidence="1">
    <location>
        <position position="106"/>
    </location>
</feature>
<feature type="non-terminal residue" evidence="1">
    <location>
        <position position="1"/>
    </location>
</feature>
<accession>S8D4J0</accession>
<evidence type="ECO:0000313" key="2">
    <source>
        <dbReference type="Proteomes" id="UP000015453"/>
    </source>
</evidence>
<dbReference type="EMBL" id="AUSU01000009">
    <property type="protein sequence ID" value="EPS74684.1"/>
    <property type="molecule type" value="Genomic_DNA"/>
</dbReference>
<dbReference type="PANTHER" id="PTHR34456">
    <property type="entry name" value="MITOVIRUS RNA-DEPENDENT RNA POLYMERASE"/>
    <property type="match status" value="1"/>
</dbReference>
<dbReference type="PANTHER" id="PTHR34456:SF13">
    <property type="entry name" value="REVERSE TRANSCRIPTASE DOMAIN-CONTAINING PROTEIN"/>
    <property type="match status" value="1"/>
</dbReference>
<proteinExistence type="predicted"/>
<organism evidence="1 2">
    <name type="scientific">Genlisea aurea</name>
    <dbReference type="NCBI Taxonomy" id="192259"/>
    <lineage>
        <taxon>Eukaryota</taxon>
        <taxon>Viridiplantae</taxon>
        <taxon>Streptophyta</taxon>
        <taxon>Embryophyta</taxon>
        <taxon>Tracheophyta</taxon>
        <taxon>Spermatophyta</taxon>
        <taxon>Magnoliopsida</taxon>
        <taxon>eudicotyledons</taxon>
        <taxon>Gunneridae</taxon>
        <taxon>Pentapetalae</taxon>
        <taxon>asterids</taxon>
        <taxon>lamiids</taxon>
        <taxon>Lamiales</taxon>
        <taxon>Lentibulariaceae</taxon>
        <taxon>Genlisea</taxon>
    </lineage>
</organism>
<dbReference type="AlphaFoldDB" id="S8D4J0"/>
<dbReference type="InterPro" id="IPR008686">
    <property type="entry name" value="RNA_pol_mitovir"/>
</dbReference>
<evidence type="ECO:0008006" key="3">
    <source>
        <dbReference type="Google" id="ProtNLM"/>
    </source>
</evidence>
<reference evidence="1 2" key="1">
    <citation type="journal article" date="2013" name="BMC Genomics">
        <title>The miniature genome of a carnivorous plant Genlisea aurea contains a low number of genes and short non-coding sequences.</title>
        <authorList>
            <person name="Leushkin E.V."/>
            <person name="Sutormin R.A."/>
            <person name="Nabieva E.R."/>
            <person name="Penin A.A."/>
            <person name="Kondrashov A.S."/>
            <person name="Logacheva M.D."/>
        </authorList>
    </citation>
    <scope>NUCLEOTIDE SEQUENCE [LARGE SCALE GENOMIC DNA]</scope>
</reference>
<evidence type="ECO:0000313" key="1">
    <source>
        <dbReference type="EMBL" id="EPS74684.1"/>
    </source>
</evidence>
<protein>
    <recommendedName>
        <fullName evidence="3">Reverse transcriptase domain-containing protein</fullName>
    </recommendedName>
</protein>
<comment type="caution">
    <text evidence="1">The sequence shown here is derived from an EMBL/GenBank/DDBJ whole genome shotgun (WGS) entry which is preliminary data.</text>
</comment>